<dbReference type="PANTHER" id="PTHR11717">
    <property type="entry name" value="LOW MOLECULAR WEIGHT PROTEIN TYROSINE PHOSPHATASE"/>
    <property type="match status" value="1"/>
</dbReference>
<feature type="active site" description="Nucleophile" evidence="4">
    <location>
        <position position="12"/>
    </location>
</feature>
<dbReference type="InterPro" id="IPR036196">
    <property type="entry name" value="Ptyr_pPase_sf"/>
</dbReference>
<dbReference type="InterPro" id="IPR050438">
    <property type="entry name" value="LMW_PTPase"/>
</dbReference>
<feature type="active site" description="Proton donor" evidence="4">
    <location>
        <position position="120"/>
    </location>
</feature>
<dbReference type="PRINTS" id="PR00719">
    <property type="entry name" value="LMWPTPASE"/>
</dbReference>
<keyword evidence="3" id="KW-0904">Protein phosphatase</keyword>
<dbReference type="Gene3D" id="3.40.50.2300">
    <property type="match status" value="1"/>
</dbReference>
<dbReference type="InterPro" id="IPR023485">
    <property type="entry name" value="Ptyr_pPase"/>
</dbReference>
<name>A0A1G7DVT9_9BACL</name>
<dbReference type="GO" id="GO:0004725">
    <property type="term" value="F:protein tyrosine phosphatase activity"/>
    <property type="evidence" value="ECO:0007669"/>
    <property type="project" value="InterPro"/>
</dbReference>
<dbReference type="CDD" id="cd16344">
    <property type="entry name" value="LMWPAP"/>
    <property type="match status" value="1"/>
</dbReference>
<feature type="domain" description="Phosphotyrosine protein phosphatase I" evidence="5">
    <location>
        <begin position="6"/>
        <end position="146"/>
    </location>
</feature>
<proteinExistence type="inferred from homology"/>
<dbReference type="AlphaFoldDB" id="A0A1G7DVT9"/>
<organism evidence="7 8">
    <name type="scientific">Bhargavaea beijingensis</name>
    <dbReference type="NCBI Taxonomy" id="426756"/>
    <lineage>
        <taxon>Bacteria</taxon>
        <taxon>Bacillati</taxon>
        <taxon>Bacillota</taxon>
        <taxon>Bacilli</taxon>
        <taxon>Bacillales</taxon>
        <taxon>Caryophanaceae</taxon>
        <taxon>Bhargavaea</taxon>
    </lineage>
</organism>
<dbReference type="Proteomes" id="UP000198823">
    <property type="component" value="Unassembled WGS sequence"/>
</dbReference>
<feature type="active site" evidence="4">
    <location>
        <position position="18"/>
    </location>
</feature>
<dbReference type="SUPFAM" id="SSF52788">
    <property type="entry name" value="Phosphotyrosine protein phosphatases I"/>
    <property type="match status" value="1"/>
</dbReference>
<dbReference type="Pfam" id="PF01451">
    <property type="entry name" value="LMWPc"/>
    <property type="match status" value="1"/>
</dbReference>
<reference evidence="6 9" key="2">
    <citation type="submission" date="2018-12" db="EMBL/GenBank/DDBJ databases">
        <title>Comparitive functional genomics of dry heat resistant strains isolated from the viking spacecraft.</title>
        <authorList>
            <person name="Seuylemezian A."/>
            <person name="Vaishampayan P."/>
        </authorList>
    </citation>
    <scope>NUCLEOTIDE SEQUENCE [LARGE SCALE GENOMIC DNA]</scope>
    <source>
        <strain evidence="6 9">M6-11</strain>
    </source>
</reference>
<evidence type="ECO:0000313" key="9">
    <source>
        <dbReference type="Proteomes" id="UP000272481"/>
    </source>
</evidence>
<dbReference type="SMART" id="SM00226">
    <property type="entry name" value="LMWPc"/>
    <property type="match status" value="1"/>
</dbReference>
<dbReference type="Proteomes" id="UP000272481">
    <property type="component" value="Unassembled WGS sequence"/>
</dbReference>
<evidence type="ECO:0000313" key="8">
    <source>
        <dbReference type="Proteomes" id="UP000198823"/>
    </source>
</evidence>
<dbReference type="OrthoDB" id="9784339at2"/>
<dbReference type="InterPro" id="IPR017867">
    <property type="entry name" value="Tyr_phospatase_low_mol_wt"/>
</dbReference>
<dbReference type="STRING" id="426756.SAMN04488126_11179"/>
<dbReference type="RefSeq" id="WP_092097460.1">
    <property type="nucleotide sequence ID" value="NZ_FNAR01000011.1"/>
</dbReference>
<evidence type="ECO:0000256" key="4">
    <source>
        <dbReference type="PIRSR" id="PIRSR617867-1"/>
    </source>
</evidence>
<dbReference type="EMBL" id="RWGW01000016">
    <property type="protein sequence ID" value="RSK29972.1"/>
    <property type="molecule type" value="Genomic_DNA"/>
</dbReference>
<protein>
    <submittedName>
        <fullName evidence="6">Low molecular weight protein arginine phosphatase</fullName>
    </submittedName>
    <submittedName>
        <fullName evidence="7">Protein-tyrosine phosphatase</fullName>
    </submittedName>
</protein>
<comment type="similarity">
    <text evidence="1">Belongs to the low molecular weight phosphotyrosine protein phosphatase family.</text>
</comment>
<dbReference type="EMBL" id="FNAR01000011">
    <property type="protein sequence ID" value="SDE55125.1"/>
    <property type="molecule type" value="Genomic_DNA"/>
</dbReference>
<evidence type="ECO:0000256" key="1">
    <source>
        <dbReference type="ARBA" id="ARBA00011063"/>
    </source>
</evidence>
<keyword evidence="9" id="KW-1185">Reference proteome</keyword>
<gene>
    <name evidence="6" type="ORF">EJA12_10415</name>
    <name evidence="7" type="ORF">SAMN04488126_11179</name>
</gene>
<evidence type="ECO:0000313" key="6">
    <source>
        <dbReference type="EMBL" id="RSK29972.1"/>
    </source>
</evidence>
<evidence type="ECO:0000256" key="3">
    <source>
        <dbReference type="ARBA" id="ARBA00022912"/>
    </source>
</evidence>
<evidence type="ECO:0000256" key="2">
    <source>
        <dbReference type="ARBA" id="ARBA00022801"/>
    </source>
</evidence>
<evidence type="ECO:0000313" key="7">
    <source>
        <dbReference type="EMBL" id="SDE55125.1"/>
    </source>
</evidence>
<accession>A0A1G7DVT9</accession>
<reference evidence="7 8" key="1">
    <citation type="submission" date="2016-10" db="EMBL/GenBank/DDBJ databases">
        <authorList>
            <person name="de Groot N.N."/>
        </authorList>
    </citation>
    <scope>NUCLEOTIDE SEQUENCE [LARGE SCALE GENOMIC DNA]</scope>
    <source>
        <strain evidence="7 8">CGMCC 1.6762</strain>
    </source>
</reference>
<evidence type="ECO:0000259" key="5">
    <source>
        <dbReference type="SMART" id="SM00226"/>
    </source>
</evidence>
<sequence length="151" mass="16341">MAVIRLNILFVCTGNTCRSPMAEAILKAEHIEGVTVRSAGISAFSGAPVSGHSAALIREAGFEEPGPSAPADRETVDWADLILTMTDTHKRMLEQSFREAAGKTFTLNAYTGIGERDIADPFGGGAEDYRHTFEELRKAISVLADSLRRNM</sequence>
<keyword evidence="2" id="KW-0378">Hydrolase</keyword>
<dbReference type="PANTHER" id="PTHR11717:SF31">
    <property type="entry name" value="LOW MOLECULAR WEIGHT PROTEIN-TYROSINE-PHOSPHATASE ETP-RELATED"/>
    <property type="match status" value="1"/>
</dbReference>